<dbReference type="PROSITE" id="PS00189">
    <property type="entry name" value="LIPOYL"/>
    <property type="match status" value="1"/>
</dbReference>
<dbReference type="Gene3D" id="2.40.50.100">
    <property type="match status" value="1"/>
</dbReference>
<dbReference type="InterPro" id="IPR003016">
    <property type="entry name" value="2-oxoA_DH_lipoyl-BS"/>
</dbReference>
<evidence type="ECO:0000259" key="4">
    <source>
        <dbReference type="PROSITE" id="PS50968"/>
    </source>
</evidence>
<evidence type="ECO:0000256" key="1">
    <source>
        <dbReference type="ARBA" id="ARBA00009249"/>
    </source>
</evidence>
<name>A0ABW2AS94_9MICO</name>
<dbReference type="InterPro" id="IPR033753">
    <property type="entry name" value="GCV_H/Fam206"/>
</dbReference>
<sequence length="129" mass="13704">MSDLDYPDDLHYTADHEWVREGADGVVRVGITAFAQDALGDVVYVSLPEVGDTVAAGDSVGEVESTKSVSDLYSPLAGEVVTVNEALDATPELVNSDPYGEGWMYELRLAEGSSLGELQDVATYTASLD</sequence>
<keyword evidence="6" id="KW-1185">Reference proteome</keyword>
<dbReference type="InterPro" id="IPR002930">
    <property type="entry name" value="GCV_H"/>
</dbReference>
<comment type="caution">
    <text evidence="5">The sequence shown here is derived from an EMBL/GenBank/DDBJ whole genome shotgun (WGS) entry which is preliminary data.</text>
</comment>
<dbReference type="Pfam" id="PF01597">
    <property type="entry name" value="GCV_H"/>
    <property type="match status" value="1"/>
</dbReference>
<gene>
    <name evidence="3 5" type="primary">gcvH</name>
    <name evidence="5" type="ORF">ACFQBT_07710</name>
</gene>
<dbReference type="PANTHER" id="PTHR11715">
    <property type="entry name" value="GLYCINE CLEAVAGE SYSTEM H PROTEIN"/>
    <property type="match status" value="1"/>
</dbReference>
<comment type="similarity">
    <text evidence="1 3">Belongs to the GcvH family.</text>
</comment>
<evidence type="ECO:0000313" key="5">
    <source>
        <dbReference type="EMBL" id="MFC6713720.1"/>
    </source>
</evidence>
<protein>
    <recommendedName>
        <fullName evidence="3">Glycine cleavage system H protein</fullName>
    </recommendedName>
</protein>
<feature type="domain" description="Lipoyl-binding" evidence="4">
    <location>
        <begin position="26"/>
        <end position="108"/>
    </location>
</feature>
<proteinExistence type="inferred from homology"/>
<comment type="subunit">
    <text evidence="3">The glycine cleavage system is composed of four proteins: P, T, L and H.</text>
</comment>
<dbReference type="NCBIfam" id="NF002270">
    <property type="entry name" value="PRK01202.1"/>
    <property type="match status" value="1"/>
</dbReference>
<dbReference type="InterPro" id="IPR017453">
    <property type="entry name" value="GCV_H_sub"/>
</dbReference>
<dbReference type="InterPro" id="IPR011053">
    <property type="entry name" value="Single_hybrid_motif"/>
</dbReference>
<organism evidence="5 6">
    <name type="scientific">Branchiibius cervicis</name>
    <dbReference type="NCBI Taxonomy" id="908252"/>
    <lineage>
        <taxon>Bacteria</taxon>
        <taxon>Bacillati</taxon>
        <taxon>Actinomycetota</taxon>
        <taxon>Actinomycetes</taxon>
        <taxon>Micrococcales</taxon>
        <taxon>Dermacoccaceae</taxon>
        <taxon>Branchiibius</taxon>
    </lineage>
</organism>
<dbReference type="EMBL" id="JBHSWJ010000002">
    <property type="protein sequence ID" value="MFC6713720.1"/>
    <property type="molecule type" value="Genomic_DNA"/>
</dbReference>
<dbReference type="InterPro" id="IPR000089">
    <property type="entry name" value="Biotin_lipoyl"/>
</dbReference>
<accession>A0ABW2AS94</accession>
<dbReference type="RefSeq" id="WP_377821701.1">
    <property type="nucleotide sequence ID" value="NZ_JBHSWJ010000002.1"/>
</dbReference>
<evidence type="ECO:0000256" key="3">
    <source>
        <dbReference type="HAMAP-Rule" id="MF_00272"/>
    </source>
</evidence>
<dbReference type="Proteomes" id="UP001596356">
    <property type="component" value="Unassembled WGS sequence"/>
</dbReference>
<evidence type="ECO:0000256" key="2">
    <source>
        <dbReference type="ARBA" id="ARBA00022823"/>
    </source>
</evidence>
<comment type="function">
    <text evidence="3">The glycine cleavage system catalyzes the degradation of glycine. The H protein shuttles the methylamine group of glycine from the P protein to the T protein.</text>
</comment>
<dbReference type="NCBIfam" id="TIGR00527">
    <property type="entry name" value="gcvH"/>
    <property type="match status" value="1"/>
</dbReference>
<reference evidence="6" key="1">
    <citation type="journal article" date="2019" name="Int. J. Syst. Evol. Microbiol.">
        <title>The Global Catalogue of Microorganisms (GCM) 10K type strain sequencing project: providing services to taxonomists for standard genome sequencing and annotation.</title>
        <authorList>
            <consortium name="The Broad Institute Genomics Platform"/>
            <consortium name="The Broad Institute Genome Sequencing Center for Infectious Disease"/>
            <person name="Wu L."/>
            <person name="Ma J."/>
        </authorList>
    </citation>
    <scope>NUCLEOTIDE SEQUENCE [LARGE SCALE GENOMIC DNA]</scope>
    <source>
        <strain evidence="6">NBRC 106593</strain>
    </source>
</reference>
<comment type="cofactor">
    <cofactor evidence="3">
        <name>(R)-lipoate</name>
        <dbReference type="ChEBI" id="CHEBI:83088"/>
    </cofactor>
    <text evidence="3">Binds 1 lipoyl cofactor covalently.</text>
</comment>
<keyword evidence="2 3" id="KW-0450">Lipoyl</keyword>
<dbReference type="PANTHER" id="PTHR11715:SF3">
    <property type="entry name" value="GLYCINE CLEAVAGE SYSTEM H PROTEIN-RELATED"/>
    <property type="match status" value="1"/>
</dbReference>
<dbReference type="HAMAP" id="MF_00272">
    <property type="entry name" value="GcvH"/>
    <property type="match status" value="1"/>
</dbReference>
<evidence type="ECO:0000313" key="6">
    <source>
        <dbReference type="Proteomes" id="UP001596356"/>
    </source>
</evidence>
<feature type="modified residue" description="N6-lipoyllysine" evidence="3">
    <location>
        <position position="67"/>
    </location>
</feature>
<dbReference type="CDD" id="cd06848">
    <property type="entry name" value="GCS_H"/>
    <property type="match status" value="1"/>
</dbReference>
<dbReference type="SUPFAM" id="SSF51230">
    <property type="entry name" value="Single hybrid motif"/>
    <property type="match status" value="1"/>
</dbReference>
<dbReference type="PROSITE" id="PS50968">
    <property type="entry name" value="BIOTINYL_LIPOYL"/>
    <property type="match status" value="1"/>
</dbReference>